<dbReference type="Proteomes" id="UP001054252">
    <property type="component" value="Unassembled WGS sequence"/>
</dbReference>
<evidence type="ECO:0000313" key="1">
    <source>
        <dbReference type="EMBL" id="GKV14177.1"/>
    </source>
</evidence>
<proteinExistence type="predicted"/>
<gene>
    <name evidence="1" type="ORF">SLEP1_g25087</name>
</gene>
<protein>
    <submittedName>
        <fullName evidence="1">Uncharacterized protein</fullName>
    </submittedName>
</protein>
<dbReference type="AlphaFoldDB" id="A0AAV5JRI4"/>
<keyword evidence="2" id="KW-1185">Reference proteome</keyword>
<accession>A0AAV5JRI4</accession>
<dbReference type="EMBL" id="BPVZ01000040">
    <property type="protein sequence ID" value="GKV14177.1"/>
    <property type="molecule type" value="Genomic_DNA"/>
</dbReference>
<sequence>MDEGVIPVTPNDVLVDALVSPSGVIPISPAALERLRV</sequence>
<evidence type="ECO:0000313" key="2">
    <source>
        <dbReference type="Proteomes" id="UP001054252"/>
    </source>
</evidence>
<organism evidence="1 2">
    <name type="scientific">Rubroshorea leprosula</name>
    <dbReference type="NCBI Taxonomy" id="152421"/>
    <lineage>
        <taxon>Eukaryota</taxon>
        <taxon>Viridiplantae</taxon>
        <taxon>Streptophyta</taxon>
        <taxon>Embryophyta</taxon>
        <taxon>Tracheophyta</taxon>
        <taxon>Spermatophyta</taxon>
        <taxon>Magnoliopsida</taxon>
        <taxon>eudicotyledons</taxon>
        <taxon>Gunneridae</taxon>
        <taxon>Pentapetalae</taxon>
        <taxon>rosids</taxon>
        <taxon>malvids</taxon>
        <taxon>Malvales</taxon>
        <taxon>Dipterocarpaceae</taxon>
        <taxon>Rubroshorea</taxon>
    </lineage>
</organism>
<reference evidence="1 2" key="1">
    <citation type="journal article" date="2021" name="Commun. Biol.">
        <title>The genome of Shorea leprosula (Dipterocarpaceae) highlights the ecological relevance of drought in aseasonal tropical rainforests.</title>
        <authorList>
            <person name="Ng K.K.S."/>
            <person name="Kobayashi M.J."/>
            <person name="Fawcett J.A."/>
            <person name="Hatakeyama M."/>
            <person name="Paape T."/>
            <person name="Ng C.H."/>
            <person name="Ang C.C."/>
            <person name="Tnah L.H."/>
            <person name="Lee C.T."/>
            <person name="Nishiyama T."/>
            <person name="Sese J."/>
            <person name="O'Brien M.J."/>
            <person name="Copetti D."/>
            <person name="Mohd Noor M.I."/>
            <person name="Ong R.C."/>
            <person name="Putra M."/>
            <person name="Sireger I.Z."/>
            <person name="Indrioko S."/>
            <person name="Kosugi Y."/>
            <person name="Izuno A."/>
            <person name="Isagi Y."/>
            <person name="Lee S.L."/>
            <person name="Shimizu K.K."/>
        </authorList>
    </citation>
    <scope>NUCLEOTIDE SEQUENCE [LARGE SCALE GENOMIC DNA]</scope>
    <source>
        <strain evidence="1">214</strain>
    </source>
</reference>
<comment type="caution">
    <text evidence="1">The sequence shown here is derived from an EMBL/GenBank/DDBJ whole genome shotgun (WGS) entry which is preliminary data.</text>
</comment>
<name>A0AAV5JRI4_9ROSI</name>